<evidence type="ECO:0000313" key="3">
    <source>
        <dbReference type="Proteomes" id="UP000183832"/>
    </source>
</evidence>
<dbReference type="EMBL" id="CVRI01000073">
    <property type="protein sequence ID" value="CRL07811.1"/>
    <property type="molecule type" value="Genomic_DNA"/>
</dbReference>
<keyword evidence="1" id="KW-1133">Transmembrane helix</keyword>
<keyword evidence="1" id="KW-0472">Membrane</keyword>
<gene>
    <name evidence="2" type="ORF">CLUMA_CG020765</name>
</gene>
<proteinExistence type="predicted"/>
<dbReference type="AlphaFoldDB" id="A0A1J1J5Y0"/>
<feature type="transmembrane region" description="Helical" evidence="1">
    <location>
        <begin position="77"/>
        <end position="98"/>
    </location>
</feature>
<protein>
    <submittedName>
        <fullName evidence="2">CLUMA_CG020765, isoform A</fullName>
    </submittedName>
</protein>
<dbReference type="Proteomes" id="UP000183832">
    <property type="component" value="Unassembled WGS sequence"/>
</dbReference>
<name>A0A1J1J5Y0_9DIPT</name>
<reference evidence="2 3" key="1">
    <citation type="submission" date="2015-04" db="EMBL/GenBank/DDBJ databases">
        <authorList>
            <person name="Syromyatnikov M.Y."/>
            <person name="Popov V.N."/>
        </authorList>
    </citation>
    <scope>NUCLEOTIDE SEQUENCE [LARGE SCALE GENOMIC DNA]</scope>
</reference>
<organism evidence="2 3">
    <name type="scientific">Clunio marinus</name>
    <dbReference type="NCBI Taxonomy" id="568069"/>
    <lineage>
        <taxon>Eukaryota</taxon>
        <taxon>Metazoa</taxon>
        <taxon>Ecdysozoa</taxon>
        <taxon>Arthropoda</taxon>
        <taxon>Hexapoda</taxon>
        <taxon>Insecta</taxon>
        <taxon>Pterygota</taxon>
        <taxon>Neoptera</taxon>
        <taxon>Endopterygota</taxon>
        <taxon>Diptera</taxon>
        <taxon>Nematocera</taxon>
        <taxon>Chironomoidea</taxon>
        <taxon>Chironomidae</taxon>
        <taxon>Clunio</taxon>
    </lineage>
</organism>
<evidence type="ECO:0000256" key="1">
    <source>
        <dbReference type="SAM" id="Phobius"/>
    </source>
</evidence>
<sequence>MSQMRVMVEAKQCINLKLKEKKEVFSYINYYAEHQIVNEKPSQRDQMLNSQEKVRKMLDVQRYDTNTIQTSSGMHQIAIKFNFLSSFFYSLLTLFFLFKATPKKKKEKHSSRGKTSSA</sequence>
<evidence type="ECO:0000313" key="2">
    <source>
        <dbReference type="EMBL" id="CRL07811.1"/>
    </source>
</evidence>
<keyword evidence="3" id="KW-1185">Reference proteome</keyword>
<keyword evidence="1" id="KW-0812">Transmembrane</keyword>
<accession>A0A1J1J5Y0</accession>